<dbReference type="InterPro" id="IPR005467">
    <property type="entry name" value="His_kinase_dom"/>
</dbReference>
<sequence>MKNPVAFLFVFYLLLSSCTGVKKDEPYVIAFSQCMMDDVWRQAMLLEMNIEASNYDNIRIVIADAKESNETQIKQIQQFIDQKVDVLIISPNQSDSITPIAVEAYRKGIPTIIVDRKIGSEEYTTYVGGDSYEIGRIAGEYASAFLPENATIAEVWGTKLSSPAQERHLGFINGLKKKNVNIKTVVGNWRREIAKKEVSQLEDFNDIDLVYAHNDVMALGAREAISERDSALVSKIIFLGVDAAFGKGAGLEAVANGLLNASFLYPTGGDQVIRVAMKILNKEQTDKKYILNTAVVEKNTARTLLLQSDQLINYQNRIEQQKRNIDMLFQKFSMLRHSLFLILSLLALLLFFAIYIFYINRKINKKNKQLHIKNKESEEQKQKLICLNEKIEQVTSQKLQFFTNVSHEVRTPLTLIVGPLEKWIKLTPESPLLSDLKLMKKNADRLMRVINQLLDFRKIENNKMGLTISQVDIVAFTENVMSLFEDLAKSKEICYEFASEIPTCQIWIDQDKMEKVLTNLLSNAFKFTAVGGKISVQIKDGPDKIYIALQDNGIGIDEKDIEKIFDRFYTGSVPSGVGAGIGLHLTQEFVKMHQGQILVESVPNDYTIFTIELLKGKDHLPDCFPLVHPEDRVDLASTSLNVEKPDELLAKKYNYTILIVEDDPDIQTYIQSEFAPNFSTLKAGNGAEALAILQSENVSLVLSDVLMPEMNGFELCRRIKSDADLSYIPVVLLTALTDDSQRIYGVSEGADDYIQKPFNIDFLKIKIIRLLEERKRLQKRFMQTMQAGGIPIIETEAKIESLDELFMRKFADLLDVSYENTELNVEKISEELGISRVQLYRKVKEISGLSPVDYLRNYRLSKATTLLNQKRYSVSEVAYRTGFSSPAYFAKCFKSVFNMTPTEYVSQE</sequence>
<dbReference type="PANTHER" id="PTHR43547:SF2">
    <property type="entry name" value="HYBRID SIGNAL TRANSDUCTION HISTIDINE KINASE C"/>
    <property type="match status" value="1"/>
</dbReference>
<dbReference type="SMART" id="SM00388">
    <property type="entry name" value="HisKA"/>
    <property type="match status" value="1"/>
</dbReference>
<keyword evidence="14" id="KW-0812">Transmembrane</keyword>
<dbReference type="InterPro" id="IPR036097">
    <property type="entry name" value="HisK_dim/P_sf"/>
</dbReference>
<dbReference type="AlphaFoldDB" id="A0A1T5AFE7"/>
<proteinExistence type="predicted"/>
<dbReference type="InterPro" id="IPR028082">
    <property type="entry name" value="Peripla_BP_I"/>
</dbReference>
<evidence type="ECO:0000256" key="11">
    <source>
        <dbReference type="ARBA" id="ARBA00023163"/>
    </source>
</evidence>
<gene>
    <name evidence="18" type="ORF">SAMN05660349_00674</name>
</gene>
<dbReference type="Gene3D" id="1.10.10.60">
    <property type="entry name" value="Homeodomain-like"/>
    <property type="match status" value="1"/>
</dbReference>
<dbReference type="InterPro" id="IPR009057">
    <property type="entry name" value="Homeodomain-like_sf"/>
</dbReference>
<evidence type="ECO:0000256" key="1">
    <source>
        <dbReference type="ARBA" id="ARBA00000085"/>
    </source>
</evidence>
<accession>A0A1T5AFE7</accession>
<dbReference type="InterPro" id="IPR018062">
    <property type="entry name" value="HTH_AraC-typ_CS"/>
</dbReference>
<dbReference type="GO" id="GO:0000155">
    <property type="term" value="F:phosphorelay sensor kinase activity"/>
    <property type="evidence" value="ECO:0007669"/>
    <property type="project" value="InterPro"/>
</dbReference>
<dbReference type="Pfam" id="PF02518">
    <property type="entry name" value="HATPase_c"/>
    <property type="match status" value="1"/>
</dbReference>
<dbReference type="PROSITE" id="PS01124">
    <property type="entry name" value="HTH_ARAC_FAMILY_2"/>
    <property type="match status" value="1"/>
</dbReference>
<evidence type="ECO:0000256" key="13">
    <source>
        <dbReference type="SAM" id="Coils"/>
    </source>
</evidence>
<evidence type="ECO:0000256" key="4">
    <source>
        <dbReference type="ARBA" id="ARBA00022679"/>
    </source>
</evidence>
<dbReference type="CDD" id="cd06308">
    <property type="entry name" value="PBP1_sensor_kinase-like"/>
    <property type="match status" value="1"/>
</dbReference>
<name>A0A1T5AFE7_9BACT</name>
<dbReference type="InterPro" id="IPR003661">
    <property type="entry name" value="HisK_dim/P_dom"/>
</dbReference>
<feature type="coiled-coil region" evidence="13">
    <location>
        <begin position="360"/>
        <end position="397"/>
    </location>
</feature>
<keyword evidence="7" id="KW-0067">ATP-binding</keyword>
<keyword evidence="6 18" id="KW-0418">Kinase</keyword>
<evidence type="ECO:0000256" key="14">
    <source>
        <dbReference type="SAM" id="Phobius"/>
    </source>
</evidence>
<dbReference type="PROSITE" id="PS51257">
    <property type="entry name" value="PROKAR_LIPOPROTEIN"/>
    <property type="match status" value="1"/>
</dbReference>
<dbReference type="InterPro" id="IPR011006">
    <property type="entry name" value="CheY-like_superfamily"/>
</dbReference>
<keyword evidence="14" id="KW-1133">Transmembrane helix</keyword>
<dbReference type="SUPFAM" id="SSF46689">
    <property type="entry name" value="Homeodomain-like"/>
    <property type="match status" value="1"/>
</dbReference>
<keyword evidence="13" id="KW-0175">Coiled coil</keyword>
<dbReference type="GO" id="GO:0005524">
    <property type="term" value="F:ATP binding"/>
    <property type="evidence" value="ECO:0007669"/>
    <property type="project" value="UniProtKB-KW"/>
</dbReference>
<dbReference type="SUPFAM" id="SSF47384">
    <property type="entry name" value="Homodimeric domain of signal transducing histidine kinase"/>
    <property type="match status" value="1"/>
</dbReference>
<dbReference type="EMBL" id="FUYQ01000003">
    <property type="protein sequence ID" value="SKB33721.1"/>
    <property type="molecule type" value="Genomic_DNA"/>
</dbReference>
<dbReference type="Pfam" id="PF00072">
    <property type="entry name" value="Response_reg"/>
    <property type="match status" value="1"/>
</dbReference>
<keyword evidence="10" id="KW-0238">DNA-binding</keyword>
<evidence type="ECO:0000259" key="16">
    <source>
        <dbReference type="PROSITE" id="PS50109"/>
    </source>
</evidence>
<dbReference type="GO" id="GO:0043565">
    <property type="term" value="F:sequence-specific DNA binding"/>
    <property type="evidence" value="ECO:0007669"/>
    <property type="project" value="InterPro"/>
</dbReference>
<dbReference type="SUPFAM" id="SSF53822">
    <property type="entry name" value="Periplasmic binding protein-like I"/>
    <property type="match status" value="1"/>
</dbReference>
<evidence type="ECO:0000256" key="10">
    <source>
        <dbReference type="ARBA" id="ARBA00023125"/>
    </source>
</evidence>
<dbReference type="Pfam" id="PF00512">
    <property type="entry name" value="HisKA"/>
    <property type="match status" value="1"/>
</dbReference>
<evidence type="ECO:0000313" key="18">
    <source>
        <dbReference type="EMBL" id="SKB33721.1"/>
    </source>
</evidence>
<dbReference type="SUPFAM" id="SSF55874">
    <property type="entry name" value="ATPase domain of HSP90 chaperone/DNA topoisomerase II/histidine kinase"/>
    <property type="match status" value="1"/>
</dbReference>
<dbReference type="SUPFAM" id="SSF52172">
    <property type="entry name" value="CheY-like"/>
    <property type="match status" value="1"/>
</dbReference>
<dbReference type="InterPro" id="IPR001789">
    <property type="entry name" value="Sig_transdc_resp-reg_receiver"/>
</dbReference>
<dbReference type="InterPro" id="IPR003594">
    <property type="entry name" value="HATPase_dom"/>
</dbReference>
<keyword evidence="11" id="KW-0804">Transcription</keyword>
<dbReference type="InterPro" id="IPR036890">
    <property type="entry name" value="HATPase_C_sf"/>
</dbReference>
<evidence type="ECO:0000256" key="12">
    <source>
        <dbReference type="PROSITE-ProRule" id="PRU00169"/>
    </source>
</evidence>
<evidence type="ECO:0000256" key="8">
    <source>
        <dbReference type="ARBA" id="ARBA00023012"/>
    </source>
</evidence>
<evidence type="ECO:0000259" key="17">
    <source>
        <dbReference type="PROSITE" id="PS50110"/>
    </source>
</evidence>
<dbReference type="PANTHER" id="PTHR43547">
    <property type="entry name" value="TWO-COMPONENT HISTIDINE KINASE"/>
    <property type="match status" value="1"/>
</dbReference>
<feature type="domain" description="Response regulatory" evidence="17">
    <location>
        <begin position="656"/>
        <end position="771"/>
    </location>
</feature>
<protein>
    <recommendedName>
        <fullName evidence="2">histidine kinase</fullName>
        <ecNumber evidence="2">2.7.13.3</ecNumber>
    </recommendedName>
</protein>
<keyword evidence="3 12" id="KW-0597">Phosphoprotein</keyword>
<dbReference type="PROSITE" id="PS50110">
    <property type="entry name" value="RESPONSE_REGULATORY"/>
    <property type="match status" value="1"/>
</dbReference>
<dbReference type="InterPro" id="IPR004358">
    <property type="entry name" value="Sig_transdc_His_kin-like_C"/>
</dbReference>
<keyword evidence="5" id="KW-0547">Nucleotide-binding</keyword>
<evidence type="ECO:0000256" key="3">
    <source>
        <dbReference type="ARBA" id="ARBA00022553"/>
    </source>
</evidence>
<dbReference type="CDD" id="cd00082">
    <property type="entry name" value="HisKA"/>
    <property type="match status" value="1"/>
</dbReference>
<dbReference type="SMART" id="SM00387">
    <property type="entry name" value="HATPase_c"/>
    <property type="match status" value="1"/>
</dbReference>
<dbReference type="FunFam" id="3.30.565.10:FF:000037">
    <property type="entry name" value="Hybrid sensor histidine kinase/response regulator"/>
    <property type="match status" value="1"/>
</dbReference>
<dbReference type="EC" id="2.7.13.3" evidence="2"/>
<organism evidence="18 19">
    <name type="scientific">Parabacteroides chartae</name>
    <dbReference type="NCBI Taxonomy" id="1037355"/>
    <lineage>
        <taxon>Bacteria</taxon>
        <taxon>Pseudomonadati</taxon>
        <taxon>Bacteroidota</taxon>
        <taxon>Bacteroidia</taxon>
        <taxon>Bacteroidales</taxon>
        <taxon>Tannerellaceae</taxon>
        <taxon>Parabacteroides</taxon>
    </lineage>
</organism>
<dbReference type="FunFam" id="1.10.287.130:FF:000045">
    <property type="entry name" value="Two-component system sensor histidine kinase/response regulator"/>
    <property type="match status" value="1"/>
</dbReference>
<evidence type="ECO:0000256" key="6">
    <source>
        <dbReference type="ARBA" id="ARBA00022777"/>
    </source>
</evidence>
<dbReference type="PROSITE" id="PS50109">
    <property type="entry name" value="HIS_KIN"/>
    <property type="match status" value="1"/>
</dbReference>
<dbReference type="Pfam" id="PF12833">
    <property type="entry name" value="HTH_18"/>
    <property type="match status" value="1"/>
</dbReference>
<keyword evidence="8" id="KW-0902">Two-component regulatory system</keyword>
<dbReference type="Proteomes" id="UP000190852">
    <property type="component" value="Unassembled WGS sequence"/>
</dbReference>
<feature type="modified residue" description="4-aspartylphosphate" evidence="12">
    <location>
        <position position="704"/>
    </location>
</feature>
<evidence type="ECO:0000256" key="5">
    <source>
        <dbReference type="ARBA" id="ARBA00022741"/>
    </source>
</evidence>
<dbReference type="SMART" id="SM00448">
    <property type="entry name" value="REC"/>
    <property type="match status" value="1"/>
</dbReference>
<keyword evidence="4" id="KW-0808">Transferase</keyword>
<reference evidence="19" key="1">
    <citation type="submission" date="2017-02" db="EMBL/GenBank/DDBJ databases">
        <authorList>
            <person name="Varghese N."/>
            <person name="Submissions S."/>
        </authorList>
    </citation>
    <scope>NUCLEOTIDE SEQUENCE [LARGE SCALE GENOMIC DNA]</scope>
    <source>
        <strain evidence="19">DSM 24967</strain>
    </source>
</reference>
<dbReference type="GO" id="GO:0003700">
    <property type="term" value="F:DNA-binding transcription factor activity"/>
    <property type="evidence" value="ECO:0007669"/>
    <property type="project" value="InterPro"/>
</dbReference>
<dbReference type="InterPro" id="IPR025997">
    <property type="entry name" value="SBP_2_dom"/>
</dbReference>
<keyword evidence="9" id="KW-0805">Transcription regulation</keyword>
<feature type="transmembrane region" description="Helical" evidence="14">
    <location>
        <begin position="339"/>
        <end position="359"/>
    </location>
</feature>
<dbReference type="SMART" id="SM00342">
    <property type="entry name" value="HTH_ARAC"/>
    <property type="match status" value="1"/>
</dbReference>
<evidence type="ECO:0000313" key="19">
    <source>
        <dbReference type="Proteomes" id="UP000190852"/>
    </source>
</evidence>
<evidence type="ECO:0000256" key="2">
    <source>
        <dbReference type="ARBA" id="ARBA00012438"/>
    </source>
</evidence>
<dbReference type="Gene3D" id="1.10.287.130">
    <property type="match status" value="1"/>
</dbReference>
<feature type="domain" description="Histidine kinase" evidence="16">
    <location>
        <begin position="404"/>
        <end position="617"/>
    </location>
</feature>
<dbReference type="PRINTS" id="PR00344">
    <property type="entry name" value="BCTRLSENSOR"/>
</dbReference>
<keyword evidence="19" id="KW-1185">Reference proteome</keyword>
<evidence type="ECO:0000256" key="9">
    <source>
        <dbReference type="ARBA" id="ARBA00023015"/>
    </source>
</evidence>
<dbReference type="CDD" id="cd00075">
    <property type="entry name" value="HATPase"/>
    <property type="match status" value="1"/>
</dbReference>
<dbReference type="Pfam" id="PF13407">
    <property type="entry name" value="Peripla_BP_4"/>
    <property type="match status" value="1"/>
</dbReference>
<feature type="domain" description="HTH araC/xylS-type" evidence="15">
    <location>
        <begin position="808"/>
        <end position="907"/>
    </location>
</feature>
<keyword evidence="14" id="KW-0472">Membrane</keyword>
<comment type="catalytic activity">
    <reaction evidence="1">
        <text>ATP + protein L-histidine = ADP + protein N-phospho-L-histidine.</text>
        <dbReference type="EC" id="2.7.13.3"/>
    </reaction>
</comment>
<dbReference type="Gene3D" id="3.40.50.2300">
    <property type="match status" value="3"/>
</dbReference>
<feature type="coiled-coil region" evidence="13">
    <location>
        <begin position="304"/>
        <end position="331"/>
    </location>
</feature>
<dbReference type="RefSeq" id="WP_079682377.1">
    <property type="nucleotide sequence ID" value="NZ_FUYQ01000003.1"/>
</dbReference>
<evidence type="ECO:0000259" key="15">
    <source>
        <dbReference type="PROSITE" id="PS01124"/>
    </source>
</evidence>
<dbReference type="PROSITE" id="PS00041">
    <property type="entry name" value="HTH_ARAC_FAMILY_1"/>
    <property type="match status" value="1"/>
</dbReference>
<dbReference type="InterPro" id="IPR018060">
    <property type="entry name" value="HTH_AraC"/>
</dbReference>
<evidence type="ECO:0000256" key="7">
    <source>
        <dbReference type="ARBA" id="ARBA00022840"/>
    </source>
</evidence>
<dbReference type="Gene3D" id="3.30.565.10">
    <property type="entry name" value="Histidine kinase-like ATPase, C-terminal domain"/>
    <property type="match status" value="1"/>
</dbReference>